<dbReference type="Proteomes" id="UP001356308">
    <property type="component" value="Unassembled WGS sequence"/>
</dbReference>
<feature type="domain" description="RNA polymerase sigma factor 70 region 4 type 2" evidence="6">
    <location>
        <begin position="113"/>
        <end position="164"/>
    </location>
</feature>
<dbReference type="Gene3D" id="1.10.1740.10">
    <property type="match status" value="1"/>
</dbReference>
<keyword evidence="3" id="KW-0731">Sigma factor</keyword>
<dbReference type="InterPro" id="IPR013324">
    <property type="entry name" value="RNA_pol_sigma_r3/r4-like"/>
</dbReference>
<dbReference type="EMBL" id="JAZDDG010000002">
    <property type="protein sequence ID" value="MEE1975368.1"/>
    <property type="molecule type" value="Genomic_DNA"/>
</dbReference>
<sequence length="172" mass="20127">MPKDLNENVCDDEIFAGIYKKLSKDLLGFLYYKFNGRADCNDKMQEAFIKLWDNCRTVSPSKAKAFLFKVASNMMLNELKHEKVVLRYAKQKPKDINIETPQYLLEEEEFLKKYQVALATLTENQRVAFLLFKADGKSQKEIAEMLGVTRRVVESRIFNAYKKLRSSMDEFK</sequence>
<reference evidence="7 8" key="1">
    <citation type="submission" date="2024-01" db="EMBL/GenBank/DDBJ databases">
        <title>Maribacter spp. originated from different algae showed divergent polysaccharides utilization ability.</title>
        <authorList>
            <person name="Wang H."/>
            <person name="Wu Y."/>
        </authorList>
    </citation>
    <scope>NUCLEOTIDE SEQUENCE [LARGE SCALE GENOMIC DNA]</scope>
    <source>
        <strain evidence="7 8">PR1</strain>
    </source>
</reference>
<evidence type="ECO:0000313" key="8">
    <source>
        <dbReference type="Proteomes" id="UP001356308"/>
    </source>
</evidence>
<dbReference type="SUPFAM" id="SSF88659">
    <property type="entry name" value="Sigma3 and sigma4 domains of RNA polymerase sigma factors"/>
    <property type="match status" value="1"/>
</dbReference>
<keyword evidence="4" id="KW-0804">Transcription</keyword>
<dbReference type="NCBIfam" id="TIGR02937">
    <property type="entry name" value="sigma70-ECF"/>
    <property type="match status" value="1"/>
</dbReference>
<dbReference type="SUPFAM" id="SSF88946">
    <property type="entry name" value="Sigma2 domain of RNA polymerase sigma factors"/>
    <property type="match status" value="1"/>
</dbReference>
<evidence type="ECO:0000259" key="6">
    <source>
        <dbReference type="Pfam" id="PF08281"/>
    </source>
</evidence>
<evidence type="ECO:0000259" key="5">
    <source>
        <dbReference type="Pfam" id="PF04542"/>
    </source>
</evidence>
<name>A0ABU7IQY3_9FLAO</name>
<proteinExistence type="inferred from homology"/>
<evidence type="ECO:0000256" key="1">
    <source>
        <dbReference type="ARBA" id="ARBA00010641"/>
    </source>
</evidence>
<evidence type="ECO:0000256" key="4">
    <source>
        <dbReference type="ARBA" id="ARBA00023163"/>
    </source>
</evidence>
<dbReference type="PANTHER" id="PTHR43133">
    <property type="entry name" value="RNA POLYMERASE ECF-TYPE SIGMA FACTO"/>
    <property type="match status" value="1"/>
</dbReference>
<organism evidence="7 8">
    <name type="scientific">Maribacter cobaltidurans</name>
    <dbReference type="NCBI Taxonomy" id="1178778"/>
    <lineage>
        <taxon>Bacteria</taxon>
        <taxon>Pseudomonadati</taxon>
        <taxon>Bacteroidota</taxon>
        <taxon>Flavobacteriia</taxon>
        <taxon>Flavobacteriales</taxon>
        <taxon>Flavobacteriaceae</taxon>
        <taxon>Maribacter</taxon>
    </lineage>
</organism>
<comment type="similarity">
    <text evidence="1">Belongs to the sigma-70 factor family. ECF subfamily.</text>
</comment>
<evidence type="ECO:0000256" key="3">
    <source>
        <dbReference type="ARBA" id="ARBA00023082"/>
    </source>
</evidence>
<gene>
    <name evidence="7" type="ORF">V1I91_04775</name>
</gene>
<dbReference type="RefSeq" id="WP_272650194.1">
    <property type="nucleotide sequence ID" value="NZ_JAZDDG010000002.1"/>
</dbReference>
<dbReference type="PANTHER" id="PTHR43133:SF46">
    <property type="entry name" value="RNA POLYMERASE SIGMA-70 FACTOR ECF SUBFAMILY"/>
    <property type="match status" value="1"/>
</dbReference>
<evidence type="ECO:0000256" key="2">
    <source>
        <dbReference type="ARBA" id="ARBA00023015"/>
    </source>
</evidence>
<protein>
    <submittedName>
        <fullName evidence="7">Sigma-70 family RNA polymerase sigma factor</fullName>
    </submittedName>
</protein>
<keyword evidence="2" id="KW-0805">Transcription regulation</keyword>
<dbReference type="InterPro" id="IPR014284">
    <property type="entry name" value="RNA_pol_sigma-70_dom"/>
</dbReference>
<dbReference type="Gene3D" id="1.10.10.10">
    <property type="entry name" value="Winged helix-like DNA-binding domain superfamily/Winged helix DNA-binding domain"/>
    <property type="match status" value="1"/>
</dbReference>
<dbReference type="InterPro" id="IPR036388">
    <property type="entry name" value="WH-like_DNA-bd_sf"/>
</dbReference>
<evidence type="ECO:0000313" key="7">
    <source>
        <dbReference type="EMBL" id="MEE1975368.1"/>
    </source>
</evidence>
<dbReference type="InterPro" id="IPR013249">
    <property type="entry name" value="RNA_pol_sigma70_r4_t2"/>
</dbReference>
<dbReference type="Pfam" id="PF08281">
    <property type="entry name" value="Sigma70_r4_2"/>
    <property type="match status" value="1"/>
</dbReference>
<dbReference type="InterPro" id="IPR013325">
    <property type="entry name" value="RNA_pol_sigma_r2"/>
</dbReference>
<comment type="caution">
    <text evidence="7">The sequence shown here is derived from an EMBL/GenBank/DDBJ whole genome shotgun (WGS) entry which is preliminary data.</text>
</comment>
<accession>A0ABU7IQY3</accession>
<feature type="domain" description="RNA polymerase sigma-70 region 2" evidence="5">
    <location>
        <begin position="19"/>
        <end position="82"/>
    </location>
</feature>
<dbReference type="Pfam" id="PF04542">
    <property type="entry name" value="Sigma70_r2"/>
    <property type="match status" value="1"/>
</dbReference>
<keyword evidence="8" id="KW-1185">Reference proteome</keyword>
<dbReference type="InterPro" id="IPR039425">
    <property type="entry name" value="RNA_pol_sigma-70-like"/>
</dbReference>
<dbReference type="InterPro" id="IPR007627">
    <property type="entry name" value="RNA_pol_sigma70_r2"/>
</dbReference>
<dbReference type="CDD" id="cd06171">
    <property type="entry name" value="Sigma70_r4"/>
    <property type="match status" value="1"/>
</dbReference>